<feature type="domain" description="MD-2-related lipid-recognition" evidence="2">
    <location>
        <begin position="22"/>
        <end position="147"/>
    </location>
</feature>
<keyword evidence="4" id="KW-1185">Reference proteome</keyword>
<evidence type="ECO:0000313" key="4">
    <source>
        <dbReference type="Proteomes" id="UP001562425"/>
    </source>
</evidence>
<dbReference type="Proteomes" id="UP001562425">
    <property type="component" value="Unassembled WGS sequence"/>
</dbReference>
<proteinExistence type="predicted"/>
<sequence>MLKFILAAVVIPVLSVTSSTPFRSCPGSAPVPQEFNIQGCTALPCTLYRGQPLTAEARGIVSQVSTNSVEAYINVFLQEIDLEYPITPEFADACARGIRSCPLVAGQRFDYVFEKTSLDIQLNGIAVLIRVGLRYQAMPVACVEFDAIIF</sequence>
<evidence type="ECO:0000256" key="1">
    <source>
        <dbReference type="SAM" id="SignalP"/>
    </source>
</evidence>
<feature type="signal peptide" evidence="1">
    <location>
        <begin position="1"/>
        <end position="19"/>
    </location>
</feature>
<organism evidence="3 4">
    <name type="scientific">Culex pipiens pipiens</name>
    <name type="common">Northern house mosquito</name>
    <dbReference type="NCBI Taxonomy" id="38569"/>
    <lineage>
        <taxon>Eukaryota</taxon>
        <taxon>Metazoa</taxon>
        <taxon>Ecdysozoa</taxon>
        <taxon>Arthropoda</taxon>
        <taxon>Hexapoda</taxon>
        <taxon>Insecta</taxon>
        <taxon>Pterygota</taxon>
        <taxon>Neoptera</taxon>
        <taxon>Endopterygota</taxon>
        <taxon>Diptera</taxon>
        <taxon>Nematocera</taxon>
        <taxon>Culicoidea</taxon>
        <taxon>Culicidae</taxon>
        <taxon>Culicinae</taxon>
        <taxon>Culicini</taxon>
        <taxon>Culex</taxon>
        <taxon>Culex</taxon>
    </lineage>
</organism>
<dbReference type="SMART" id="SM00737">
    <property type="entry name" value="ML"/>
    <property type="match status" value="1"/>
</dbReference>
<comment type="caution">
    <text evidence="3">The sequence shown here is derived from an EMBL/GenBank/DDBJ whole genome shotgun (WGS) entry which is preliminary data.</text>
</comment>
<keyword evidence="1" id="KW-0732">Signal</keyword>
<protein>
    <recommendedName>
        <fullName evidence="2">MD-2-related lipid-recognition domain-containing protein</fullName>
    </recommendedName>
</protein>
<accession>A0ABD1D041</accession>
<dbReference type="Pfam" id="PF02221">
    <property type="entry name" value="E1_DerP2_DerF2"/>
    <property type="match status" value="1"/>
</dbReference>
<gene>
    <name evidence="3" type="ORF">pipiens_013013</name>
</gene>
<reference evidence="3 4" key="1">
    <citation type="submission" date="2024-05" db="EMBL/GenBank/DDBJ databases">
        <title>Culex pipiens pipiens assembly and annotation.</title>
        <authorList>
            <person name="Alout H."/>
            <person name="Durand T."/>
        </authorList>
    </citation>
    <scope>NUCLEOTIDE SEQUENCE [LARGE SCALE GENOMIC DNA]</scope>
    <source>
        <strain evidence="3">HA-2024</strain>
        <tissue evidence="3">Whole body</tissue>
    </source>
</reference>
<dbReference type="EMBL" id="JBEHCU010008339">
    <property type="protein sequence ID" value="KAL1384632.1"/>
    <property type="molecule type" value="Genomic_DNA"/>
</dbReference>
<dbReference type="InterPro" id="IPR014756">
    <property type="entry name" value="Ig_E-set"/>
</dbReference>
<dbReference type="SUPFAM" id="SSF81296">
    <property type="entry name" value="E set domains"/>
    <property type="match status" value="1"/>
</dbReference>
<evidence type="ECO:0000259" key="2">
    <source>
        <dbReference type="SMART" id="SM00737"/>
    </source>
</evidence>
<evidence type="ECO:0000313" key="3">
    <source>
        <dbReference type="EMBL" id="KAL1384632.1"/>
    </source>
</evidence>
<dbReference type="InterPro" id="IPR003172">
    <property type="entry name" value="ML_dom"/>
</dbReference>
<name>A0ABD1D041_CULPP</name>
<dbReference type="AlphaFoldDB" id="A0ABD1D041"/>
<dbReference type="Gene3D" id="2.60.40.770">
    <property type="match status" value="1"/>
</dbReference>
<feature type="chain" id="PRO_5044769256" description="MD-2-related lipid-recognition domain-containing protein" evidence="1">
    <location>
        <begin position="20"/>
        <end position="150"/>
    </location>
</feature>